<keyword evidence="1" id="KW-0732">Signal</keyword>
<dbReference type="EMBL" id="KN832874">
    <property type="protein sequence ID" value="KIN02946.1"/>
    <property type="molecule type" value="Genomic_DNA"/>
</dbReference>
<reference evidence="2 3" key="1">
    <citation type="submission" date="2014-04" db="EMBL/GenBank/DDBJ databases">
        <authorList>
            <consortium name="DOE Joint Genome Institute"/>
            <person name="Kuo A."/>
            <person name="Martino E."/>
            <person name="Perotto S."/>
            <person name="Kohler A."/>
            <person name="Nagy L.G."/>
            <person name="Floudas D."/>
            <person name="Copeland A."/>
            <person name="Barry K.W."/>
            <person name="Cichocki N."/>
            <person name="Veneault-Fourrey C."/>
            <person name="LaButti K."/>
            <person name="Lindquist E.A."/>
            <person name="Lipzen A."/>
            <person name="Lundell T."/>
            <person name="Morin E."/>
            <person name="Murat C."/>
            <person name="Sun H."/>
            <person name="Tunlid A."/>
            <person name="Henrissat B."/>
            <person name="Grigoriev I.V."/>
            <person name="Hibbett D.S."/>
            <person name="Martin F."/>
            <person name="Nordberg H.P."/>
            <person name="Cantor M.N."/>
            <person name="Hua S.X."/>
        </authorList>
    </citation>
    <scope>NUCLEOTIDE SEQUENCE [LARGE SCALE GENOMIC DNA]</scope>
    <source>
        <strain evidence="2 3">Zn</strain>
    </source>
</reference>
<reference evidence="3" key="2">
    <citation type="submission" date="2015-01" db="EMBL/GenBank/DDBJ databases">
        <title>Evolutionary Origins and Diversification of the Mycorrhizal Mutualists.</title>
        <authorList>
            <consortium name="DOE Joint Genome Institute"/>
            <consortium name="Mycorrhizal Genomics Consortium"/>
            <person name="Kohler A."/>
            <person name="Kuo A."/>
            <person name="Nagy L.G."/>
            <person name="Floudas D."/>
            <person name="Copeland A."/>
            <person name="Barry K.W."/>
            <person name="Cichocki N."/>
            <person name="Veneault-Fourrey C."/>
            <person name="LaButti K."/>
            <person name="Lindquist E.A."/>
            <person name="Lipzen A."/>
            <person name="Lundell T."/>
            <person name="Morin E."/>
            <person name="Murat C."/>
            <person name="Riley R."/>
            <person name="Ohm R."/>
            <person name="Sun H."/>
            <person name="Tunlid A."/>
            <person name="Henrissat B."/>
            <person name="Grigoriev I.V."/>
            <person name="Hibbett D.S."/>
            <person name="Martin F."/>
        </authorList>
    </citation>
    <scope>NUCLEOTIDE SEQUENCE [LARGE SCALE GENOMIC DNA]</scope>
    <source>
        <strain evidence="3">Zn</strain>
    </source>
</reference>
<organism evidence="2 3">
    <name type="scientific">Oidiodendron maius (strain Zn)</name>
    <dbReference type="NCBI Taxonomy" id="913774"/>
    <lineage>
        <taxon>Eukaryota</taxon>
        <taxon>Fungi</taxon>
        <taxon>Dikarya</taxon>
        <taxon>Ascomycota</taxon>
        <taxon>Pezizomycotina</taxon>
        <taxon>Leotiomycetes</taxon>
        <taxon>Leotiomycetes incertae sedis</taxon>
        <taxon>Myxotrichaceae</taxon>
        <taxon>Oidiodendron</taxon>
    </lineage>
</organism>
<gene>
    <name evidence="2" type="ORF">OIDMADRAFT_18490</name>
</gene>
<protein>
    <submittedName>
        <fullName evidence="2">Uncharacterized protein</fullName>
    </submittedName>
</protein>
<dbReference type="AlphaFoldDB" id="A0A0C3H409"/>
<evidence type="ECO:0000313" key="2">
    <source>
        <dbReference type="EMBL" id="KIN02946.1"/>
    </source>
</evidence>
<proteinExistence type="predicted"/>
<evidence type="ECO:0000313" key="3">
    <source>
        <dbReference type="Proteomes" id="UP000054321"/>
    </source>
</evidence>
<dbReference type="InParanoid" id="A0A0C3H409"/>
<accession>A0A0C3H409</accession>
<feature type="chain" id="PRO_5002164863" evidence="1">
    <location>
        <begin position="23"/>
        <end position="89"/>
    </location>
</feature>
<feature type="signal peptide" evidence="1">
    <location>
        <begin position="1"/>
        <end position="22"/>
    </location>
</feature>
<keyword evidence="3" id="KW-1185">Reference proteome</keyword>
<sequence>MKFTTSSTALGITIAVLQLTAALPISSFDVGSLESIQRRHDPFEGDAISQAKKGYENAGKVVRRHDPFESDAIAQAKKGHENAGKVVRR</sequence>
<evidence type="ECO:0000256" key="1">
    <source>
        <dbReference type="SAM" id="SignalP"/>
    </source>
</evidence>
<dbReference type="Proteomes" id="UP000054321">
    <property type="component" value="Unassembled WGS sequence"/>
</dbReference>
<name>A0A0C3H409_OIDMZ</name>
<dbReference type="HOGENOM" id="CLU_2455327_0_0_1"/>